<sequence length="65" mass="7510">MQLDEGDLCVPLDWILNHFPKGRLFSSTFTHGQIVEALTEDVRVDYRPDTQCVRPRIPIPKDSEL</sequence>
<keyword evidence="2" id="KW-1185">Reference proteome</keyword>
<name>A0A9K3DDD8_9EUKA</name>
<dbReference type="AlphaFoldDB" id="A0A9K3DDD8"/>
<evidence type="ECO:0000313" key="1">
    <source>
        <dbReference type="EMBL" id="GIQ92827.1"/>
    </source>
</evidence>
<accession>A0A9K3DDD8</accession>
<protein>
    <submittedName>
        <fullName evidence="1">Uncharacterized protein</fullName>
    </submittedName>
</protein>
<evidence type="ECO:0000313" key="2">
    <source>
        <dbReference type="Proteomes" id="UP000265618"/>
    </source>
</evidence>
<dbReference type="Proteomes" id="UP000265618">
    <property type="component" value="Unassembled WGS sequence"/>
</dbReference>
<comment type="caution">
    <text evidence="1">The sequence shown here is derived from an EMBL/GenBank/DDBJ whole genome shotgun (WGS) entry which is preliminary data.</text>
</comment>
<reference evidence="1 2" key="1">
    <citation type="journal article" date="2018" name="PLoS ONE">
        <title>The draft genome of Kipferlia bialata reveals reductive genome evolution in fornicate parasites.</title>
        <authorList>
            <person name="Tanifuji G."/>
            <person name="Takabayashi S."/>
            <person name="Kume K."/>
            <person name="Takagi M."/>
            <person name="Nakayama T."/>
            <person name="Kamikawa R."/>
            <person name="Inagaki Y."/>
            <person name="Hashimoto T."/>
        </authorList>
    </citation>
    <scope>NUCLEOTIDE SEQUENCE [LARGE SCALE GENOMIC DNA]</scope>
    <source>
        <strain evidence="1">NY0173</strain>
    </source>
</reference>
<organism evidence="1 2">
    <name type="scientific">Kipferlia bialata</name>
    <dbReference type="NCBI Taxonomy" id="797122"/>
    <lineage>
        <taxon>Eukaryota</taxon>
        <taxon>Metamonada</taxon>
        <taxon>Carpediemonas-like organisms</taxon>
        <taxon>Kipferlia</taxon>
    </lineage>
</organism>
<dbReference type="EMBL" id="BDIP01010658">
    <property type="protein sequence ID" value="GIQ92827.1"/>
    <property type="molecule type" value="Genomic_DNA"/>
</dbReference>
<gene>
    <name evidence="1" type="ORF">KIPB_016825</name>
</gene>
<feature type="non-terminal residue" evidence="1">
    <location>
        <position position="1"/>
    </location>
</feature>
<proteinExistence type="predicted"/>